<dbReference type="Pfam" id="PF12804">
    <property type="entry name" value="NTP_transf_3"/>
    <property type="match status" value="1"/>
</dbReference>
<dbReference type="GO" id="GO:0046872">
    <property type="term" value="F:metal ion binding"/>
    <property type="evidence" value="ECO:0007669"/>
    <property type="project" value="UniProtKB-KW"/>
</dbReference>
<keyword evidence="3 8" id="KW-0479">Metal-binding</keyword>
<dbReference type="InterPro" id="IPR029044">
    <property type="entry name" value="Nucleotide-diphossugar_trans"/>
</dbReference>
<dbReference type="EMBL" id="BJUZ01000001">
    <property type="protein sequence ID" value="GEK92435.1"/>
    <property type="molecule type" value="Genomic_DNA"/>
</dbReference>
<evidence type="ECO:0000256" key="7">
    <source>
        <dbReference type="ARBA" id="ARBA00023150"/>
    </source>
</evidence>
<dbReference type="RefSeq" id="WP_146793160.1">
    <property type="nucleotide sequence ID" value="NZ_BARC01000005.1"/>
</dbReference>
<feature type="binding site" evidence="8">
    <location>
        <position position="68"/>
    </location>
    <ligand>
        <name>GTP</name>
        <dbReference type="ChEBI" id="CHEBI:37565"/>
    </ligand>
</feature>
<dbReference type="GO" id="GO:0005525">
    <property type="term" value="F:GTP binding"/>
    <property type="evidence" value="ECO:0007669"/>
    <property type="project" value="UniProtKB-UniRule"/>
</dbReference>
<feature type="binding site" evidence="8">
    <location>
        <position position="21"/>
    </location>
    <ligand>
        <name>GTP</name>
        <dbReference type="ChEBI" id="CHEBI:37565"/>
    </ligand>
</feature>
<protein>
    <recommendedName>
        <fullName evidence="8">Molybdenum cofactor guanylyltransferase</fullName>
        <shortName evidence="8">MoCo guanylyltransferase</shortName>
        <ecNumber evidence="8">2.7.7.77</ecNumber>
    </recommendedName>
    <alternativeName>
        <fullName evidence="8">GTP:molybdopterin guanylyltransferase</fullName>
    </alternativeName>
    <alternativeName>
        <fullName evidence="8">Mo-MPT guanylyltransferase</fullName>
    </alternativeName>
    <alternativeName>
        <fullName evidence="8">Molybdopterin guanylyltransferase</fullName>
    </alternativeName>
    <alternativeName>
        <fullName evidence="8">Molybdopterin-guanine dinucleotide synthase</fullName>
        <shortName evidence="8">MGD synthase</shortName>
    </alternativeName>
</protein>
<keyword evidence="5 8" id="KW-0460">Magnesium</keyword>
<evidence type="ECO:0000313" key="10">
    <source>
        <dbReference type="EMBL" id="GEK92435.1"/>
    </source>
</evidence>
<dbReference type="Gene3D" id="3.90.550.10">
    <property type="entry name" value="Spore Coat Polysaccharide Biosynthesis Protein SpsA, Chain A"/>
    <property type="match status" value="1"/>
</dbReference>
<evidence type="ECO:0000256" key="8">
    <source>
        <dbReference type="HAMAP-Rule" id="MF_00316"/>
    </source>
</evidence>
<reference evidence="10 11" key="1">
    <citation type="submission" date="2019-07" db="EMBL/GenBank/DDBJ databases">
        <title>Whole genome shotgun sequence of Gluconobacter wancherniae NBRC 103581.</title>
        <authorList>
            <person name="Hosoyama A."/>
            <person name="Uohara A."/>
            <person name="Ohji S."/>
            <person name="Ichikawa N."/>
        </authorList>
    </citation>
    <scope>NUCLEOTIDE SEQUENCE [LARGE SCALE GENOMIC DNA]</scope>
    <source>
        <strain evidence="10 11">NBRC 103581</strain>
    </source>
</reference>
<comment type="subunit">
    <text evidence="8">Monomer.</text>
</comment>
<organism evidence="10 11">
    <name type="scientific">Gluconobacter wancherniae NBRC 103581</name>
    <dbReference type="NCBI Taxonomy" id="656744"/>
    <lineage>
        <taxon>Bacteria</taxon>
        <taxon>Pseudomonadati</taxon>
        <taxon>Pseudomonadota</taxon>
        <taxon>Alphaproteobacteria</taxon>
        <taxon>Acetobacterales</taxon>
        <taxon>Acetobacteraceae</taxon>
        <taxon>Gluconobacter</taxon>
    </lineage>
</organism>
<proteinExistence type="inferred from homology"/>
<comment type="domain">
    <text evidence="8">The N-terminal domain determines nucleotide recognition and specific binding, while the C-terminal domain determines the specific binding to the target protein.</text>
</comment>
<dbReference type="CDD" id="cd02503">
    <property type="entry name" value="MobA"/>
    <property type="match status" value="1"/>
</dbReference>
<sequence>MTELYGLVLAGGLSTRMGQDKAGLIYRGRTQLEAAFDLVSSVVVSCFVSVRQSQVNDPLRGEFPVIVDQSEVDGPAAGLLSAHARFPAASWLVVACDLPLLDRGTLDHLLLSRDGKYDAYAYRSEHDGLPEPLCAVWEPAALEALKRQVDAGKKCPRKCLINSDTLLIAPVNAGALDNINTPQERLDAARRLGEGA</sequence>
<evidence type="ECO:0000256" key="3">
    <source>
        <dbReference type="ARBA" id="ARBA00022723"/>
    </source>
</evidence>
<comment type="caution">
    <text evidence="8">Lacks conserved residue(s) required for the propagation of feature annotation.</text>
</comment>
<evidence type="ECO:0000256" key="2">
    <source>
        <dbReference type="ARBA" id="ARBA00022679"/>
    </source>
</evidence>
<comment type="subcellular location">
    <subcellularLocation>
        <location evidence="8">Cytoplasm</location>
    </subcellularLocation>
</comment>
<dbReference type="GO" id="GO:0005737">
    <property type="term" value="C:cytoplasm"/>
    <property type="evidence" value="ECO:0007669"/>
    <property type="project" value="UniProtKB-SubCell"/>
</dbReference>
<feature type="binding site" evidence="8">
    <location>
        <begin position="9"/>
        <end position="11"/>
    </location>
    <ligand>
        <name>GTP</name>
        <dbReference type="ChEBI" id="CHEBI:37565"/>
    </ligand>
</feature>
<keyword evidence="11" id="KW-1185">Reference proteome</keyword>
<name>A0A511AW49_9PROT</name>
<comment type="caution">
    <text evidence="10">The sequence shown here is derived from an EMBL/GenBank/DDBJ whole genome shotgun (WGS) entry which is preliminary data.</text>
</comment>
<dbReference type="PANTHER" id="PTHR19136:SF81">
    <property type="entry name" value="MOLYBDENUM COFACTOR GUANYLYLTRANSFERASE"/>
    <property type="match status" value="1"/>
</dbReference>
<dbReference type="EC" id="2.7.7.77" evidence="8"/>
<keyword evidence="6 8" id="KW-0342">GTP-binding</keyword>
<dbReference type="AlphaFoldDB" id="A0A511AW49"/>
<dbReference type="PANTHER" id="PTHR19136">
    <property type="entry name" value="MOLYBDENUM COFACTOR GUANYLYLTRANSFERASE"/>
    <property type="match status" value="1"/>
</dbReference>
<comment type="function">
    <text evidence="8">Transfers a GMP moiety from GTP to Mo-molybdopterin (Mo-MPT) cofactor (Moco or molybdenum cofactor) to form Mo-molybdopterin guanine dinucleotide (Mo-MGD) cofactor.</text>
</comment>
<comment type="catalytic activity">
    <reaction evidence="8">
        <text>Mo-molybdopterin + GTP + H(+) = Mo-molybdopterin guanine dinucleotide + diphosphate</text>
        <dbReference type="Rhea" id="RHEA:34243"/>
        <dbReference type="ChEBI" id="CHEBI:15378"/>
        <dbReference type="ChEBI" id="CHEBI:33019"/>
        <dbReference type="ChEBI" id="CHEBI:37565"/>
        <dbReference type="ChEBI" id="CHEBI:71302"/>
        <dbReference type="ChEBI" id="CHEBI:71310"/>
        <dbReference type="EC" id="2.7.7.77"/>
    </reaction>
</comment>
<keyword evidence="7 8" id="KW-0501">Molybdenum cofactor biosynthesis</keyword>
<keyword evidence="1 8" id="KW-0963">Cytoplasm</keyword>
<keyword evidence="4 8" id="KW-0547">Nucleotide-binding</keyword>
<dbReference type="HAMAP" id="MF_00316">
    <property type="entry name" value="MobA"/>
    <property type="match status" value="1"/>
</dbReference>
<evidence type="ECO:0000256" key="6">
    <source>
        <dbReference type="ARBA" id="ARBA00023134"/>
    </source>
</evidence>
<dbReference type="Proteomes" id="UP000321230">
    <property type="component" value="Unassembled WGS sequence"/>
</dbReference>
<feature type="binding site" evidence="8">
    <location>
        <position position="97"/>
    </location>
    <ligand>
        <name>GTP</name>
        <dbReference type="ChEBI" id="CHEBI:37565"/>
    </ligand>
</feature>
<dbReference type="InterPro" id="IPR013482">
    <property type="entry name" value="Molybde_CF_guanTrfase"/>
</dbReference>
<evidence type="ECO:0000256" key="5">
    <source>
        <dbReference type="ARBA" id="ARBA00022842"/>
    </source>
</evidence>
<evidence type="ECO:0000259" key="9">
    <source>
        <dbReference type="Pfam" id="PF12804"/>
    </source>
</evidence>
<comment type="similarity">
    <text evidence="8">Belongs to the MobA family.</text>
</comment>
<dbReference type="GO" id="GO:0061603">
    <property type="term" value="F:molybdenum cofactor guanylyltransferase activity"/>
    <property type="evidence" value="ECO:0007669"/>
    <property type="project" value="UniProtKB-EC"/>
</dbReference>
<dbReference type="GO" id="GO:0006777">
    <property type="term" value="P:Mo-molybdopterin cofactor biosynthetic process"/>
    <property type="evidence" value="ECO:0007669"/>
    <property type="project" value="UniProtKB-KW"/>
</dbReference>
<dbReference type="SUPFAM" id="SSF53448">
    <property type="entry name" value="Nucleotide-diphospho-sugar transferases"/>
    <property type="match status" value="1"/>
</dbReference>
<evidence type="ECO:0000256" key="4">
    <source>
        <dbReference type="ARBA" id="ARBA00022741"/>
    </source>
</evidence>
<feature type="domain" description="MobA-like NTP transferase" evidence="9">
    <location>
        <begin position="6"/>
        <end position="148"/>
    </location>
</feature>
<keyword evidence="2 8" id="KW-0808">Transferase</keyword>
<evidence type="ECO:0000313" key="11">
    <source>
        <dbReference type="Proteomes" id="UP000321230"/>
    </source>
</evidence>
<evidence type="ECO:0000256" key="1">
    <source>
        <dbReference type="ARBA" id="ARBA00022490"/>
    </source>
</evidence>
<dbReference type="InterPro" id="IPR025877">
    <property type="entry name" value="MobA-like_NTP_Trfase"/>
</dbReference>
<comment type="cofactor">
    <cofactor evidence="8">
        <name>Mg(2+)</name>
        <dbReference type="ChEBI" id="CHEBI:18420"/>
    </cofactor>
</comment>
<gene>
    <name evidence="8" type="primary">mobA</name>
    <name evidence="10" type="ORF">GWA01_02050</name>
</gene>
<feature type="binding site" evidence="8">
    <location>
        <position position="97"/>
    </location>
    <ligand>
        <name>Mg(2+)</name>
        <dbReference type="ChEBI" id="CHEBI:18420"/>
    </ligand>
</feature>
<accession>A0A511AW49</accession>
<dbReference type="OrthoDB" id="9800712at2"/>